<reference evidence="2" key="1">
    <citation type="submission" date="2020-04" db="EMBL/GenBank/DDBJ databases">
        <authorList>
            <person name="Zhang T."/>
        </authorList>
    </citation>
    <scope>NUCLEOTIDE SEQUENCE</scope>
    <source>
        <strain evidence="2">HKST-UBA03</strain>
    </source>
</reference>
<proteinExistence type="predicted"/>
<feature type="chain" id="PRO_5036985753" description="DUF2680 domain-containing protein" evidence="1">
    <location>
        <begin position="27"/>
        <end position="115"/>
    </location>
</feature>
<feature type="non-terminal residue" evidence="2">
    <location>
        <position position="115"/>
    </location>
</feature>
<dbReference type="AlphaFoldDB" id="A0A955RRY0"/>
<organism evidence="2 3">
    <name type="scientific">candidate division WWE3 bacterium</name>
    <dbReference type="NCBI Taxonomy" id="2053526"/>
    <lineage>
        <taxon>Bacteria</taxon>
        <taxon>Katanobacteria</taxon>
    </lineage>
</organism>
<protein>
    <recommendedName>
        <fullName evidence="4">DUF2680 domain-containing protein</fullName>
    </recommendedName>
</protein>
<name>A0A955RRY0_UNCKA</name>
<comment type="caution">
    <text evidence="2">The sequence shown here is derived from an EMBL/GenBank/DDBJ whole genome shotgun (WGS) entry which is preliminary data.</text>
</comment>
<gene>
    <name evidence="2" type="ORF">KC614_02335</name>
</gene>
<evidence type="ECO:0000313" key="2">
    <source>
        <dbReference type="EMBL" id="MCA9392020.1"/>
    </source>
</evidence>
<reference evidence="2" key="2">
    <citation type="journal article" date="2021" name="Microbiome">
        <title>Successional dynamics and alternative stable states in a saline activated sludge microbial community over 9 years.</title>
        <authorList>
            <person name="Wang Y."/>
            <person name="Ye J."/>
            <person name="Ju F."/>
            <person name="Liu L."/>
            <person name="Boyd J.A."/>
            <person name="Deng Y."/>
            <person name="Parks D.H."/>
            <person name="Jiang X."/>
            <person name="Yin X."/>
            <person name="Woodcroft B.J."/>
            <person name="Tyson G.W."/>
            <person name="Hugenholtz P."/>
            <person name="Polz M.F."/>
            <person name="Zhang T."/>
        </authorList>
    </citation>
    <scope>NUCLEOTIDE SEQUENCE</scope>
    <source>
        <strain evidence="2">HKST-UBA03</strain>
    </source>
</reference>
<accession>A0A955RRY0</accession>
<evidence type="ECO:0000313" key="3">
    <source>
        <dbReference type="Proteomes" id="UP000751518"/>
    </source>
</evidence>
<sequence length="115" mass="12875">MTTKQKILLPALGIATVAGLTFGAHAYAQTTTDSSTNYPPFVQNLMEKFDLSSDDVQSVMDETQTEMQQAREEAYTNYLDEAVTNGDITAEQEQLILDKHDELEAAREQERTDLQ</sequence>
<keyword evidence="1" id="KW-0732">Signal</keyword>
<feature type="signal peptide" evidence="1">
    <location>
        <begin position="1"/>
        <end position="26"/>
    </location>
</feature>
<dbReference type="EMBL" id="JAGQKZ010000015">
    <property type="protein sequence ID" value="MCA9392020.1"/>
    <property type="molecule type" value="Genomic_DNA"/>
</dbReference>
<evidence type="ECO:0000256" key="1">
    <source>
        <dbReference type="SAM" id="SignalP"/>
    </source>
</evidence>
<evidence type="ECO:0008006" key="4">
    <source>
        <dbReference type="Google" id="ProtNLM"/>
    </source>
</evidence>
<dbReference type="Proteomes" id="UP000751518">
    <property type="component" value="Unassembled WGS sequence"/>
</dbReference>